<evidence type="ECO:0000313" key="3">
    <source>
        <dbReference type="EMBL" id="KAJ1372506.1"/>
    </source>
</evidence>
<reference evidence="3" key="1">
    <citation type="submission" date="2021-06" db="EMBL/GenBank/DDBJ databases">
        <title>Parelaphostrongylus tenuis whole genome reference sequence.</title>
        <authorList>
            <person name="Garwood T.J."/>
            <person name="Larsen P.A."/>
            <person name="Fountain-Jones N.M."/>
            <person name="Garbe J.R."/>
            <person name="Macchietto M.G."/>
            <person name="Kania S.A."/>
            <person name="Gerhold R.W."/>
            <person name="Richards J.E."/>
            <person name="Wolf T.M."/>
        </authorList>
    </citation>
    <scope>NUCLEOTIDE SEQUENCE</scope>
    <source>
        <strain evidence="3">MNPRO001-30</strain>
        <tissue evidence="3">Meninges</tissue>
    </source>
</reference>
<dbReference type="InterPro" id="IPR007284">
    <property type="entry name" value="Ground-like_dom"/>
</dbReference>
<feature type="compositionally biased region" description="Basic and acidic residues" evidence="1">
    <location>
        <begin position="146"/>
        <end position="166"/>
    </location>
</feature>
<accession>A0AAD5RAP4</accession>
<dbReference type="AlphaFoldDB" id="A0AAD5RAP4"/>
<evidence type="ECO:0000256" key="1">
    <source>
        <dbReference type="SAM" id="MobiDB-lite"/>
    </source>
</evidence>
<feature type="region of interest" description="Disordered" evidence="1">
    <location>
        <begin position="107"/>
        <end position="132"/>
    </location>
</feature>
<organism evidence="3 4">
    <name type="scientific">Parelaphostrongylus tenuis</name>
    <name type="common">Meningeal worm</name>
    <dbReference type="NCBI Taxonomy" id="148309"/>
    <lineage>
        <taxon>Eukaryota</taxon>
        <taxon>Metazoa</taxon>
        <taxon>Ecdysozoa</taxon>
        <taxon>Nematoda</taxon>
        <taxon>Chromadorea</taxon>
        <taxon>Rhabditida</taxon>
        <taxon>Rhabditina</taxon>
        <taxon>Rhabditomorpha</taxon>
        <taxon>Strongyloidea</taxon>
        <taxon>Metastrongylidae</taxon>
        <taxon>Parelaphostrongylus</taxon>
    </lineage>
</organism>
<evidence type="ECO:0000313" key="4">
    <source>
        <dbReference type="Proteomes" id="UP001196413"/>
    </source>
</evidence>
<dbReference type="EMBL" id="JAHQIW010007152">
    <property type="protein sequence ID" value="KAJ1372506.1"/>
    <property type="molecule type" value="Genomic_DNA"/>
</dbReference>
<comment type="caution">
    <text evidence="3">The sequence shown here is derived from an EMBL/GenBank/DDBJ whole genome shotgun (WGS) entry which is preliminary data.</text>
</comment>
<feature type="domain" description="Ground-like" evidence="2">
    <location>
        <begin position="130"/>
        <end position="168"/>
    </location>
</feature>
<proteinExistence type="predicted"/>
<sequence>MLVFLLLIPFTKASFFGGSGCGCAPPPVCPPPPVCAPPSCGSSFAGSYASPPYQPQYSSSPHLEPAYLLVPPVTSPVVAPPLDTNSYAPQKVDYSTSDGVRATRLKSNSASDMYPNSDPRVRRDNEAASDPKCNSEALKEIILENMDRTTGESKRQIQEAATEKLGGRIRHRQAVRPNLSQDDRERNH</sequence>
<dbReference type="Pfam" id="PF04155">
    <property type="entry name" value="Ground-like"/>
    <property type="match status" value="1"/>
</dbReference>
<gene>
    <name evidence="3" type="ORF">KIN20_034677</name>
</gene>
<dbReference type="Proteomes" id="UP001196413">
    <property type="component" value="Unassembled WGS sequence"/>
</dbReference>
<protein>
    <recommendedName>
        <fullName evidence="2">Ground-like domain-containing protein</fullName>
    </recommendedName>
</protein>
<name>A0AAD5RAP4_PARTN</name>
<keyword evidence="4" id="KW-1185">Reference proteome</keyword>
<evidence type="ECO:0000259" key="2">
    <source>
        <dbReference type="Pfam" id="PF04155"/>
    </source>
</evidence>
<feature type="region of interest" description="Disordered" evidence="1">
    <location>
        <begin position="146"/>
        <end position="188"/>
    </location>
</feature>